<dbReference type="GeneID" id="89937646"/>
<feature type="chain" id="PRO_5042822826" evidence="1">
    <location>
        <begin position="24"/>
        <end position="443"/>
    </location>
</feature>
<protein>
    <submittedName>
        <fullName evidence="3">SGNH hydrolase</fullName>
    </submittedName>
</protein>
<dbReference type="Pfam" id="PF13472">
    <property type="entry name" value="Lipase_GDSL_2"/>
    <property type="match status" value="1"/>
</dbReference>
<proteinExistence type="predicted"/>
<comment type="caution">
    <text evidence="3">The sequence shown here is derived from an EMBL/GenBank/DDBJ whole genome shotgun (WGS) entry which is preliminary data.</text>
</comment>
<dbReference type="CDD" id="cd01830">
    <property type="entry name" value="XynE_like"/>
    <property type="match status" value="1"/>
</dbReference>
<accession>A0AAN6YV04</accession>
<dbReference type="EMBL" id="MU853336">
    <property type="protein sequence ID" value="KAK4114772.1"/>
    <property type="molecule type" value="Genomic_DNA"/>
</dbReference>
<dbReference type="InterPro" id="IPR036514">
    <property type="entry name" value="SGNH_hydro_sf"/>
</dbReference>
<reference evidence="3" key="1">
    <citation type="journal article" date="2023" name="Mol. Phylogenet. Evol.">
        <title>Genome-scale phylogeny and comparative genomics of the fungal order Sordariales.</title>
        <authorList>
            <person name="Hensen N."/>
            <person name="Bonometti L."/>
            <person name="Westerberg I."/>
            <person name="Brannstrom I.O."/>
            <person name="Guillou S."/>
            <person name="Cros-Aarteil S."/>
            <person name="Calhoun S."/>
            <person name="Haridas S."/>
            <person name="Kuo A."/>
            <person name="Mondo S."/>
            <person name="Pangilinan J."/>
            <person name="Riley R."/>
            <person name="LaButti K."/>
            <person name="Andreopoulos B."/>
            <person name="Lipzen A."/>
            <person name="Chen C."/>
            <person name="Yan M."/>
            <person name="Daum C."/>
            <person name="Ng V."/>
            <person name="Clum A."/>
            <person name="Steindorff A."/>
            <person name="Ohm R.A."/>
            <person name="Martin F."/>
            <person name="Silar P."/>
            <person name="Natvig D.O."/>
            <person name="Lalanne C."/>
            <person name="Gautier V."/>
            <person name="Ament-Velasquez S.L."/>
            <person name="Kruys A."/>
            <person name="Hutchinson M.I."/>
            <person name="Powell A.J."/>
            <person name="Barry K."/>
            <person name="Miller A.N."/>
            <person name="Grigoriev I.V."/>
            <person name="Debuchy R."/>
            <person name="Gladieux P."/>
            <person name="Hiltunen Thoren M."/>
            <person name="Johannesson H."/>
        </authorList>
    </citation>
    <scope>NUCLEOTIDE SEQUENCE</scope>
    <source>
        <strain evidence="3">CBS 508.74</strain>
    </source>
</reference>
<evidence type="ECO:0000256" key="1">
    <source>
        <dbReference type="SAM" id="SignalP"/>
    </source>
</evidence>
<name>A0AAN6YV04_9PEZI</name>
<keyword evidence="4" id="KW-1185">Reference proteome</keyword>
<dbReference type="AlphaFoldDB" id="A0AAN6YV04"/>
<evidence type="ECO:0000259" key="2">
    <source>
        <dbReference type="Pfam" id="PF13472"/>
    </source>
</evidence>
<evidence type="ECO:0000313" key="3">
    <source>
        <dbReference type="EMBL" id="KAK4114772.1"/>
    </source>
</evidence>
<feature type="signal peptide" evidence="1">
    <location>
        <begin position="1"/>
        <end position="23"/>
    </location>
</feature>
<keyword evidence="3" id="KW-0378">Hydrolase</keyword>
<keyword evidence="1" id="KW-0732">Signal</keyword>
<gene>
    <name evidence="3" type="ORF">N656DRAFT_766929</name>
</gene>
<dbReference type="GO" id="GO:0016787">
    <property type="term" value="F:hydrolase activity"/>
    <property type="evidence" value="ECO:0007669"/>
    <property type="project" value="UniProtKB-KW"/>
</dbReference>
<dbReference type="RefSeq" id="XP_064672342.1">
    <property type="nucleotide sequence ID" value="XM_064813521.1"/>
</dbReference>
<dbReference type="InterPro" id="IPR013830">
    <property type="entry name" value="SGNH_hydro"/>
</dbReference>
<dbReference type="PANTHER" id="PTHR43784:SF2">
    <property type="entry name" value="GDSL-LIKE LIPASE_ACYLHYDROLASE, PUTATIVE (AFU_ORTHOLOGUE AFUA_2G00820)-RELATED"/>
    <property type="match status" value="1"/>
</dbReference>
<dbReference type="Proteomes" id="UP001302812">
    <property type="component" value="Unassembled WGS sequence"/>
</dbReference>
<feature type="domain" description="SGNH hydrolase-type esterase" evidence="2">
    <location>
        <begin position="240"/>
        <end position="432"/>
    </location>
</feature>
<dbReference type="Gene3D" id="3.40.50.1110">
    <property type="entry name" value="SGNH hydrolase"/>
    <property type="match status" value="1"/>
</dbReference>
<dbReference type="InterPro" id="IPR053140">
    <property type="entry name" value="GDSL_Rv0518-like"/>
</dbReference>
<reference evidence="3" key="2">
    <citation type="submission" date="2023-05" db="EMBL/GenBank/DDBJ databases">
        <authorList>
            <consortium name="Lawrence Berkeley National Laboratory"/>
            <person name="Steindorff A."/>
            <person name="Hensen N."/>
            <person name="Bonometti L."/>
            <person name="Westerberg I."/>
            <person name="Brannstrom I.O."/>
            <person name="Guillou S."/>
            <person name="Cros-Aarteil S."/>
            <person name="Calhoun S."/>
            <person name="Haridas S."/>
            <person name="Kuo A."/>
            <person name="Mondo S."/>
            <person name="Pangilinan J."/>
            <person name="Riley R."/>
            <person name="Labutti K."/>
            <person name="Andreopoulos B."/>
            <person name="Lipzen A."/>
            <person name="Chen C."/>
            <person name="Yanf M."/>
            <person name="Daum C."/>
            <person name="Ng V."/>
            <person name="Clum A."/>
            <person name="Ohm R."/>
            <person name="Martin F."/>
            <person name="Silar P."/>
            <person name="Natvig D."/>
            <person name="Lalanne C."/>
            <person name="Gautier V."/>
            <person name="Ament-Velasquez S.L."/>
            <person name="Kruys A."/>
            <person name="Hutchinson M.I."/>
            <person name="Powell A.J."/>
            <person name="Barry K."/>
            <person name="Miller A.N."/>
            <person name="Grigoriev I.V."/>
            <person name="Debuchy R."/>
            <person name="Gladieux P."/>
            <person name="Thoren M.H."/>
            <person name="Johannesson H."/>
        </authorList>
    </citation>
    <scope>NUCLEOTIDE SEQUENCE</scope>
    <source>
        <strain evidence="3">CBS 508.74</strain>
    </source>
</reference>
<organism evidence="3 4">
    <name type="scientific">Canariomyces notabilis</name>
    <dbReference type="NCBI Taxonomy" id="2074819"/>
    <lineage>
        <taxon>Eukaryota</taxon>
        <taxon>Fungi</taxon>
        <taxon>Dikarya</taxon>
        <taxon>Ascomycota</taxon>
        <taxon>Pezizomycotina</taxon>
        <taxon>Sordariomycetes</taxon>
        <taxon>Sordariomycetidae</taxon>
        <taxon>Sordariales</taxon>
        <taxon>Chaetomiaceae</taxon>
        <taxon>Canariomyces</taxon>
    </lineage>
</organism>
<dbReference type="SUPFAM" id="SSF52266">
    <property type="entry name" value="SGNH hydrolase"/>
    <property type="match status" value="1"/>
</dbReference>
<sequence>MKPTSPWATLAASLLLSSQCVLAIPKPGDVSVGDHVLDPRAATELEVAAADDDWHWVATWTSMPQLVEQNNMPPSQFTGGGAVFRDATLRQTLHMSIGAERIRIQISNTFGGSDLPITAASIALPAGGRAGVAGIDTATVKPLTFRNGSASITIPRGQVAYTDPINFKIEPQSNIAVSLYSQSGQSGNSITGHPGSRTTSHMQSGNRVNAATISGQNTKHWYFLSAVEAWAPANHSAFVILGDSITDGRGSTDDANNRWPDLLLARMQKAGLTHIGVNNQAAGGNTVLSGGLGPTLLNRYKRDALQVAGIKYVMIFEGVNDIGNGGTDSGSQNSLGTRLQQAFAQIARDCHAAGIKTIGATITPFSGSGQSYSNPARDAGRVRVNDWILKSGTFNATVDFAKIVADPARQSQLAAQYDGGDHLHPNVAGFQAMADGFPLDFFK</sequence>
<evidence type="ECO:0000313" key="4">
    <source>
        <dbReference type="Proteomes" id="UP001302812"/>
    </source>
</evidence>
<dbReference type="PANTHER" id="PTHR43784">
    <property type="entry name" value="GDSL-LIKE LIPASE/ACYLHYDROLASE, PUTATIVE (AFU_ORTHOLOGUE AFUA_2G00820)-RELATED"/>
    <property type="match status" value="1"/>
</dbReference>